<proteinExistence type="predicted"/>
<organism evidence="2 3">
    <name type="scientific">Champsocephalus esox</name>
    <name type="common">pike icefish</name>
    <dbReference type="NCBI Taxonomy" id="159716"/>
    <lineage>
        <taxon>Eukaryota</taxon>
        <taxon>Metazoa</taxon>
        <taxon>Chordata</taxon>
        <taxon>Craniata</taxon>
        <taxon>Vertebrata</taxon>
        <taxon>Euteleostomi</taxon>
        <taxon>Actinopterygii</taxon>
        <taxon>Neopterygii</taxon>
        <taxon>Teleostei</taxon>
        <taxon>Neoteleostei</taxon>
        <taxon>Acanthomorphata</taxon>
        <taxon>Eupercaria</taxon>
        <taxon>Perciformes</taxon>
        <taxon>Notothenioidei</taxon>
        <taxon>Channichthyidae</taxon>
        <taxon>Champsocephalus</taxon>
    </lineage>
</organism>
<comment type="caution">
    <text evidence="2">The sequence shown here is derived from an EMBL/GenBank/DDBJ whole genome shotgun (WGS) entry which is preliminary data.</text>
</comment>
<sequence>MDMAGCRHPEGHTTCCWANGDPRVTVALSMVFTLWPSAWCSPCGPQHGVHPVALSMAFTLWPSAWRSPCGPQHGVHPVAAWVHVSSRQTLPLGSC</sequence>
<name>A0AAN8B1J7_9TELE</name>
<gene>
    <name evidence="2" type="ORF">CesoFtcFv8_025724</name>
</gene>
<protein>
    <submittedName>
        <fullName evidence="2">Uncharacterized protein</fullName>
    </submittedName>
</protein>
<dbReference type="Proteomes" id="UP001335648">
    <property type="component" value="Unassembled WGS sequence"/>
</dbReference>
<keyword evidence="1" id="KW-0732">Signal</keyword>
<feature type="chain" id="PRO_5042864214" evidence="1">
    <location>
        <begin position="41"/>
        <end position="95"/>
    </location>
</feature>
<accession>A0AAN8B1J7</accession>
<evidence type="ECO:0000313" key="3">
    <source>
        <dbReference type="Proteomes" id="UP001335648"/>
    </source>
</evidence>
<dbReference type="EMBL" id="JAULUE010002067">
    <property type="protein sequence ID" value="KAK5876360.1"/>
    <property type="molecule type" value="Genomic_DNA"/>
</dbReference>
<reference evidence="2 3" key="1">
    <citation type="journal article" date="2023" name="Mol. Biol. Evol.">
        <title>Genomics of Secondarily Temperate Adaptation in the Only Non-Antarctic Icefish.</title>
        <authorList>
            <person name="Rivera-Colon A.G."/>
            <person name="Rayamajhi N."/>
            <person name="Minhas B.F."/>
            <person name="Madrigal G."/>
            <person name="Bilyk K.T."/>
            <person name="Yoon V."/>
            <person name="Hune M."/>
            <person name="Gregory S."/>
            <person name="Cheng C.H.C."/>
            <person name="Catchen J.M."/>
        </authorList>
    </citation>
    <scope>NUCLEOTIDE SEQUENCE [LARGE SCALE GENOMIC DNA]</scope>
    <source>
        <strain evidence="2">JC2023a</strain>
    </source>
</reference>
<evidence type="ECO:0000256" key="1">
    <source>
        <dbReference type="SAM" id="SignalP"/>
    </source>
</evidence>
<evidence type="ECO:0000313" key="2">
    <source>
        <dbReference type="EMBL" id="KAK5876360.1"/>
    </source>
</evidence>
<dbReference type="AlphaFoldDB" id="A0AAN8B1J7"/>
<keyword evidence="3" id="KW-1185">Reference proteome</keyword>
<feature type="signal peptide" evidence="1">
    <location>
        <begin position="1"/>
        <end position="40"/>
    </location>
</feature>